<dbReference type="RefSeq" id="XP_070881208.1">
    <property type="nucleotide sequence ID" value="XM_071033952.1"/>
</dbReference>
<dbReference type="Proteomes" id="UP001610432">
    <property type="component" value="Unassembled WGS sequence"/>
</dbReference>
<dbReference type="EMBL" id="JBFXLQ010000071">
    <property type="protein sequence ID" value="KAL2862229.1"/>
    <property type="molecule type" value="Genomic_DNA"/>
</dbReference>
<accession>A0ABR4LDM6</accession>
<sequence>MTARPPFTTLPPNPEKWIDAARLAGVGSTSLLGFNKHKSASKVTREQYLTFRTLAIAYERNDFLATQWNFVEKLQVAIQEPANSEAFQTFLGAMRDPLTLPTGDFSQILSLHSEIVRNKDAHFPLKLQTHDETPVNVSLICLLQAIAAVSPDPLSAMAPYESQVRGDSIVSHEVRALVECKKGPRKAHDLAATMQEAALFVAWIREYPGGPNLYEFTEMVQTLSQRGLYLKAEVPRWVCQALWGRRVNFFKGHLTCNLNLRVLVSQDRMELYVTLADTPLEWREYLIRYRTSTNLGA</sequence>
<organism evidence="1 2">
    <name type="scientific">Aspergillus lucknowensis</name>
    <dbReference type="NCBI Taxonomy" id="176173"/>
    <lineage>
        <taxon>Eukaryota</taxon>
        <taxon>Fungi</taxon>
        <taxon>Dikarya</taxon>
        <taxon>Ascomycota</taxon>
        <taxon>Pezizomycotina</taxon>
        <taxon>Eurotiomycetes</taxon>
        <taxon>Eurotiomycetidae</taxon>
        <taxon>Eurotiales</taxon>
        <taxon>Aspergillaceae</taxon>
        <taxon>Aspergillus</taxon>
        <taxon>Aspergillus subgen. Nidulantes</taxon>
    </lineage>
</organism>
<comment type="caution">
    <text evidence="1">The sequence shown here is derived from an EMBL/GenBank/DDBJ whole genome shotgun (WGS) entry which is preliminary data.</text>
</comment>
<proteinExistence type="predicted"/>
<reference evidence="1 2" key="1">
    <citation type="submission" date="2024-07" db="EMBL/GenBank/DDBJ databases">
        <title>Section-level genome sequencing and comparative genomics of Aspergillus sections Usti and Cavernicolus.</title>
        <authorList>
            <consortium name="Lawrence Berkeley National Laboratory"/>
            <person name="Nybo J.L."/>
            <person name="Vesth T.C."/>
            <person name="Theobald S."/>
            <person name="Frisvad J.C."/>
            <person name="Larsen T.O."/>
            <person name="Kjaerboelling I."/>
            <person name="Rothschild-Mancinelli K."/>
            <person name="Lyhne E.K."/>
            <person name="Kogle M.E."/>
            <person name="Barry K."/>
            <person name="Clum A."/>
            <person name="Na H."/>
            <person name="Ledsgaard L."/>
            <person name="Lin J."/>
            <person name="Lipzen A."/>
            <person name="Kuo A."/>
            <person name="Riley R."/>
            <person name="Mondo S."/>
            <person name="Labutti K."/>
            <person name="Haridas S."/>
            <person name="Pangalinan J."/>
            <person name="Salamov A.A."/>
            <person name="Simmons B.A."/>
            <person name="Magnuson J.K."/>
            <person name="Chen J."/>
            <person name="Drula E."/>
            <person name="Henrissat B."/>
            <person name="Wiebenga A."/>
            <person name="Lubbers R.J."/>
            <person name="Gomes A.C."/>
            <person name="Macurrencykelacurrency M.R."/>
            <person name="Stajich J."/>
            <person name="Grigoriev I.V."/>
            <person name="Mortensen U.H."/>
            <person name="De Vries R.P."/>
            <person name="Baker S.E."/>
            <person name="Andersen M.R."/>
        </authorList>
    </citation>
    <scope>NUCLEOTIDE SEQUENCE [LARGE SCALE GENOMIC DNA]</scope>
    <source>
        <strain evidence="1 2">CBS 449.75</strain>
    </source>
</reference>
<evidence type="ECO:0000313" key="2">
    <source>
        <dbReference type="Proteomes" id="UP001610432"/>
    </source>
</evidence>
<evidence type="ECO:0000313" key="1">
    <source>
        <dbReference type="EMBL" id="KAL2862229.1"/>
    </source>
</evidence>
<name>A0ABR4LDM6_9EURO</name>
<keyword evidence="2" id="KW-1185">Reference proteome</keyword>
<dbReference type="GeneID" id="98149024"/>
<protein>
    <submittedName>
        <fullName evidence="1">Uncharacterized protein</fullName>
    </submittedName>
</protein>
<gene>
    <name evidence="1" type="ORF">BJX67DRAFT_385854</name>
</gene>